<keyword evidence="7" id="KW-0560">Oxidoreductase</keyword>
<keyword evidence="6" id="KW-0007">Acetylation</keyword>
<evidence type="ECO:0000313" key="10">
    <source>
        <dbReference type="EMBL" id="ABW32747.1"/>
    </source>
</evidence>
<comment type="similarity">
    <text evidence="2">Belongs to the metallo-beta-lactamase superfamily. Glyoxalase II family.</text>
</comment>
<protein>
    <submittedName>
        <fullName evidence="10">Metallo-beta-lactamase family protein</fullName>
    </submittedName>
</protein>
<evidence type="ECO:0000256" key="8">
    <source>
        <dbReference type="ARBA" id="ARBA00023004"/>
    </source>
</evidence>
<sequence>MARHSHSEIWLFRQLFDQQSNTYTYLIADPETKAALLVDPVLEQVDRDLKLIHELGLKLQFCLETHIHADHITGTEALRAKTGCQGIVPEHAHAACADRYLQDGETITLGTIPIQAIATPGHTDSHNAYLVNGDRVLTGDALFIRGCGRTDFQSGDAGTLYDSVTQKLFTLSEEILVFPGHDYRGLTLSSIGEEKQWNPRFKGRDRNTFIEFMNALDLPNPQKIMEAVPANERCGQVITA</sequence>
<dbReference type="PANTHER" id="PTHR43084">
    <property type="entry name" value="PERSULFIDE DIOXYGENASE ETHE1"/>
    <property type="match status" value="1"/>
</dbReference>
<dbReference type="CDD" id="cd07724">
    <property type="entry name" value="POD-like_MBL-fold"/>
    <property type="match status" value="1"/>
</dbReference>
<evidence type="ECO:0000256" key="4">
    <source>
        <dbReference type="ARBA" id="ARBA00022946"/>
    </source>
</evidence>
<dbReference type="SMART" id="SM00849">
    <property type="entry name" value="Lactamase_B"/>
    <property type="match status" value="1"/>
</dbReference>
<dbReference type="GO" id="GO:0006749">
    <property type="term" value="P:glutathione metabolic process"/>
    <property type="evidence" value="ECO:0007669"/>
    <property type="project" value="InterPro"/>
</dbReference>
<dbReference type="GO" id="GO:0070813">
    <property type="term" value="P:hydrogen sulfide metabolic process"/>
    <property type="evidence" value="ECO:0007669"/>
    <property type="project" value="TreeGrafter"/>
</dbReference>
<dbReference type="GO" id="GO:0050313">
    <property type="term" value="F:sulfur dioxygenase activity"/>
    <property type="evidence" value="ECO:0007669"/>
    <property type="project" value="InterPro"/>
</dbReference>
<dbReference type="KEGG" id="amr:AM1_D0256"/>
<reference evidence="10 11" key="1">
    <citation type="journal article" date="2008" name="Proc. Natl. Acad. Sci. U.S.A.">
        <title>Niche adaptation and genome expansion in the chlorophyll d-producing cyanobacterium Acaryochloris marina.</title>
        <authorList>
            <person name="Swingley W.D."/>
            <person name="Chen M."/>
            <person name="Cheung P.C."/>
            <person name="Conrad A.L."/>
            <person name="Dejesa L.C."/>
            <person name="Hao J."/>
            <person name="Honchak B.M."/>
            <person name="Karbach L.E."/>
            <person name="Kurdoglu A."/>
            <person name="Lahiri S."/>
            <person name="Mastrian S.D."/>
            <person name="Miyashita H."/>
            <person name="Page L."/>
            <person name="Ramakrishna P."/>
            <person name="Satoh S."/>
            <person name="Sattley W.M."/>
            <person name="Shimada Y."/>
            <person name="Taylor H.L."/>
            <person name="Tomo T."/>
            <person name="Tsuchiya T."/>
            <person name="Wang Z.T."/>
            <person name="Raymond J."/>
            <person name="Mimuro M."/>
            <person name="Blankenship R.E."/>
            <person name="Touchman J.W."/>
        </authorList>
    </citation>
    <scope>NUCLEOTIDE SEQUENCE [LARGE SCALE GENOMIC DNA]</scope>
    <source>
        <strain evidence="11">MBIC 11017</strain>
        <plasmid evidence="11">Plasmid pREB4</plasmid>
    </source>
</reference>
<dbReference type="SUPFAM" id="SSF56281">
    <property type="entry name" value="Metallo-hydrolase/oxidoreductase"/>
    <property type="match status" value="1"/>
</dbReference>
<organism evidence="10 11">
    <name type="scientific">Acaryochloris marina (strain MBIC 11017)</name>
    <dbReference type="NCBI Taxonomy" id="329726"/>
    <lineage>
        <taxon>Bacteria</taxon>
        <taxon>Bacillati</taxon>
        <taxon>Cyanobacteriota</taxon>
        <taxon>Cyanophyceae</taxon>
        <taxon>Acaryochloridales</taxon>
        <taxon>Acaryochloridaceae</taxon>
        <taxon>Acaryochloris</taxon>
    </lineage>
</organism>
<keyword evidence="11" id="KW-1185">Reference proteome</keyword>
<gene>
    <name evidence="10" type="ordered locus">AM1_D0256</name>
</gene>
<dbReference type="Gene3D" id="3.60.15.10">
    <property type="entry name" value="Ribonuclease Z/Hydroxyacylglutathione hydrolase-like"/>
    <property type="match status" value="1"/>
</dbReference>
<dbReference type="Proteomes" id="UP000000268">
    <property type="component" value="Plasmid pREB4"/>
</dbReference>
<proteinExistence type="inferred from homology"/>
<dbReference type="InterPro" id="IPR001279">
    <property type="entry name" value="Metallo-B-lactamas"/>
</dbReference>
<evidence type="ECO:0000259" key="9">
    <source>
        <dbReference type="SMART" id="SM00849"/>
    </source>
</evidence>
<dbReference type="EMBL" id="CP000841">
    <property type="protein sequence ID" value="ABW32747.1"/>
    <property type="molecule type" value="Genomic_DNA"/>
</dbReference>
<dbReference type="InterPro" id="IPR044528">
    <property type="entry name" value="POD-like_MBL-fold"/>
</dbReference>
<evidence type="ECO:0000256" key="1">
    <source>
        <dbReference type="ARBA" id="ARBA00001954"/>
    </source>
</evidence>
<name>A8ZP11_ACAM1</name>
<dbReference type="PANTHER" id="PTHR43084:SF1">
    <property type="entry name" value="PERSULFIDE DIOXYGENASE ETHE1, MITOCHONDRIAL"/>
    <property type="match status" value="1"/>
</dbReference>
<evidence type="ECO:0000256" key="5">
    <source>
        <dbReference type="ARBA" id="ARBA00022964"/>
    </source>
</evidence>
<dbReference type="InterPro" id="IPR051682">
    <property type="entry name" value="Mito_Persulfide_Diox"/>
</dbReference>
<dbReference type="HOGENOM" id="CLU_030571_7_0_3"/>
<keyword evidence="5" id="KW-0223">Dioxygenase</keyword>
<dbReference type="GO" id="GO:0046872">
    <property type="term" value="F:metal ion binding"/>
    <property type="evidence" value="ECO:0007669"/>
    <property type="project" value="UniProtKB-KW"/>
</dbReference>
<dbReference type="RefSeq" id="WP_012167644.1">
    <property type="nucleotide sequence ID" value="NC_009929.1"/>
</dbReference>
<dbReference type="AlphaFoldDB" id="A8ZP11"/>
<keyword evidence="3" id="KW-0479">Metal-binding</keyword>
<evidence type="ECO:0000256" key="6">
    <source>
        <dbReference type="ARBA" id="ARBA00022990"/>
    </source>
</evidence>
<dbReference type="InterPro" id="IPR036866">
    <property type="entry name" value="RibonucZ/Hydroxyglut_hydro"/>
</dbReference>
<geneLocation type="plasmid" evidence="10 11">
    <name>pREB4</name>
</geneLocation>
<keyword evidence="8" id="KW-0408">Iron</keyword>
<dbReference type="FunFam" id="3.60.15.10:FF:000013">
    <property type="entry name" value="Persulfide dioxygenase ETHE1, mitochondrial"/>
    <property type="match status" value="1"/>
</dbReference>
<evidence type="ECO:0000256" key="3">
    <source>
        <dbReference type="ARBA" id="ARBA00022723"/>
    </source>
</evidence>
<dbReference type="Pfam" id="PF00753">
    <property type="entry name" value="Lactamase_B"/>
    <property type="match status" value="1"/>
</dbReference>
<dbReference type="OrthoDB" id="9784009at2"/>
<accession>A8ZP11</accession>
<evidence type="ECO:0000256" key="2">
    <source>
        <dbReference type="ARBA" id="ARBA00006759"/>
    </source>
</evidence>
<keyword evidence="10" id="KW-0614">Plasmid</keyword>
<keyword evidence="4" id="KW-0809">Transit peptide</keyword>
<comment type="cofactor">
    <cofactor evidence="1">
        <name>Fe(2+)</name>
        <dbReference type="ChEBI" id="CHEBI:29033"/>
    </cofactor>
</comment>
<feature type="domain" description="Metallo-beta-lactamase" evidence="9">
    <location>
        <begin position="21"/>
        <end position="181"/>
    </location>
</feature>
<evidence type="ECO:0000256" key="7">
    <source>
        <dbReference type="ARBA" id="ARBA00023002"/>
    </source>
</evidence>
<evidence type="ECO:0000313" key="11">
    <source>
        <dbReference type="Proteomes" id="UP000000268"/>
    </source>
</evidence>